<reference evidence="2" key="1">
    <citation type="submission" date="2020-08" db="EMBL/GenBank/DDBJ databases">
        <title>Multicomponent nature underlies the extraordinary mechanical properties of spider dragline silk.</title>
        <authorList>
            <person name="Kono N."/>
            <person name="Nakamura H."/>
            <person name="Mori M."/>
            <person name="Yoshida Y."/>
            <person name="Ohtoshi R."/>
            <person name="Malay A.D."/>
            <person name="Moran D.A.P."/>
            <person name="Tomita M."/>
            <person name="Numata K."/>
            <person name="Arakawa K."/>
        </authorList>
    </citation>
    <scope>NUCLEOTIDE SEQUENCE</scope>
</reference>
<evidence type="ECO:0000313" key="4">
    <source>
        <dbReference type="Proteomes" id="UP000886998"/>
    </source>
</evidence>
<sequence>MVTVKLICCISSHGMNTRTSRAYFNKQKTARVTILDPPTTFHIENQYFLLPNVVTKQISGLQTPPITTDTTPNVTANQQPRQNNTSLPPPLMLNVTDDYEYK</sequence>
<feature type="compositionally biased region" description="Polar residues" evidence="1">
    <location>
        <begin position="61"/>
        <end position="86"/>
    </location>
</feature>
<dbReference type="AlphaFoldDB" id="A0A8X6JYF4"/>
<evidence type="ECO:0000256" key="1">
    <source>
        <dbReference type="SAM" id="MobiDB-lite"/>
    </source>
</evidence>
<name>A0A8X6JYF4_9ARAC</name>
<organism evidence="2 4">
    <name type="scientific">Trichonephila inaurata madagascariensis</name>
    <dbReference type="NCBI Taxonomy" id="2747483"/>
    <lineage>
        <taxon>Eukaryota</taxon>
        <taxon>Metazoa</taxon>
        <taxon>Ecdysozoa</taxon>
        <taxon>Arthropoda</taxon>
        <taxon>Chelicerata</taxon>
        <taxon>Arachnida</taxon>
        <taxon>Araneae</taxon>
        <taxon>Araneomorphae</taxon>
        <taxon>Entelegynae</taxon>
        <taxon>Araneoidea</taxon>
        <taxon>Nephilidae</taxon>
        <taxon>Trichonephila</taxon>
        <taxon>Trichonephila inaurata</taxon>
    </lineage>
</organism>
<gene>
    <name evidence="3" type="ORF">TNIN_142251</name>
    <name evidence="2" type="ORF">TNIN_78961</name>
</gene>
<comment type="caution">
    <text evidence="2">The sequence shown here is derived from an EMBL/GenBank/DDBJ whole genome shotgun (WGS) entry which is preliminary data.</text>
</comment>
<feature type="region of interest" description="Disordered" evidence="1">
    <location>
        <begin position="61"/>
        <end position="102"/>
    </location>
</feature>
<proteinExistence type="predicted"/>
<dbReference type="Proteomes" id="UP000886998">
    <property type="component" value="Unassembled WGS sequence"/>
</dbReference>
<keyword evidence="4" id="KW-1185">Reference proteome</keyword>
<evidence type="ECO:0000313" key="2">
    <source>
        <dbReference type="EMBL" id="GFS45267.1"/>
    </source>
</evidence>
<accession>A0A8X6JYF4</accession>
<dbReference type="EMBL" id="BMAV01025854">
    <property type="protein sequence ID" value="GFS45267.1"/>
    <property type="molecule type" value="Genomic_DNA"/>
</dbReference>
<protein>
    <submittedName>
        <fullName evidence="2">Uncharacterized protein</fullName>
    </submittedName>
</protein>
<dbReference type="EMBL" id="BMAV01003397">
    <property type="protein sequence ID" value="GFY42937.1"/>
    <property type="molecule type" value="Genomic_DNA"/>
</dbReference>
<evidence type="ECO:0000313" key="3">
    <source>
        <dbReference type="EMBL" id="GFY42937.1"/>
    </source>
</evidence>